<evidence type="ECO:0000313" key="2">
    <source>
        <dbReference type="Proteomes" id="UP000622166"/>
    </source>
</evidence>
<comment type="caution">
    <text evidence="1">The sequence shown here is derived from an EMBL/GenBank/DDBJ whole genome shotgun (WGS) entry which is preliminary data.</text>
</comment>
<sequence length="71" mass="7534">MDTPAQRPGERRLFTGHLTCEGGSDDIAAPMTWVPHTQVAASVADMGTADLGPFLEGYVGGWIPDCCITLE</sequence>
<protein>
    <submittedName>
        <fullName evidence="1">Uncharacterized protein</fullName>
    </submittedName>
</protein>
<gene>
    <name evidence="1" type="ORF">GCM10010365_46470</name>
</gene>
<dbReference type="EMBL" id="BMVW01000009">
    <property type="protein sequence ID" value="GGZ20851.1"/>
    <property type="molecule type" value="Genomic_DNA"/>
</dbReference>
<keyword evidence="2" id="KW-1185">Reference proteome</keyword>
<proteinExistence type="predicted"/>
<dbReference type="AlphaFoldDB" id="A0A918UMM7"/>
<dbReference type="Proteomes" id="UP000622166">
    <property type="component" value="Unassembled WGS sequence"/>
</dbReference>
<organism evidence="1 2">
    <name type="scientific">Streptomyces poonensis</name>
    <dbReference type="NCBI Taxonomy" id="68255"/>
    <lineage>
        <taxon>Bacteria</taxon>
        <taxon>Bacillati</taxon>
        <taxon>Actinomycetota</taxon>
        <taxon>Actinomycetes</taxon>
        <taxon>Kitasatosporales</taxon>
        <taxon>Streptomycetaceae</taxon>
        <taxon>Streptomyces</taxon>
    </lineage>
</organism>
<name>A0A918UMM7_9ACTN</name>
<reference evidence="1" key="2">
    <citation type="submission" date="2020-09" db="EMBL/GenBank/DDBJ databases">
        <authorList>
            <person name="Sun Q."/>
            <person name="Ohkuma M."/>
        </authorList>
    </citation>
    <scope>NUCLEOTIDE SEQUENCE</scope>
    <source>
        <strain evidence="1">JCM 4815</strain>
    </source>
</reference>
<evidence type="ECO:0000313" key="1">
    <source>
        <dbReference type="EMBL" id="GGZ20851.1"/>
    </source>
</evidence>
<accession>A0A918UMM7</accession>
<reference evidence="1" key="1">
    <citation type="journal article" date="2014" name="Int. J. Syst. Evol. Microbiol.">
        <title>Complete genome sequence of Corynebacterium casei LMG S-19264T (=DSM 44701T), isolated from a smear-ripened cheese.</title>
        <authorList>
            <consortium name="US DOE Joint Genome Institute (JGI-PGF)"/>
            <person name="Walter F."/>
            <person name="Albersmeier A."/>
            <person name="Kalinowski J."/>
            <person name="Ruckert C."/>
        </authorList>
    </citation>
    <scope>NUCLEOTIDE SEQUENCE</scope>
    <source>
        <strain evidence="1">JCM 4815</strain>
    </source>
</reference>